<reference evidence="2" key="2">
    <citation type="journal article" date="2014" name="BMC Genomics">
        <title>A genomic perspective to assessing quality of mass-reared SIT flies used in Mediterranean fruit fly (Ceratitis capitata) eradication in California.</title>
        <authorList>
            <person name="Calla B."/>
            <person name="Hall B."/>
            <person name="Hou S."/>
            <person name="Geib S.M."/>
        </authorList>
    </citation>
    <scope>NUCLEOTIDE SEQUENCE</scope>
</reference>
<dbReference type="EMBL" id="GAMC01017851">
    <property type="protein sequence ID" value="JAB88704.1"/>
    <property type="molecule type" value="mRNA"/>
</dbReference>
<dbReference type="OrthoDB" id="8056911at2759"/>
<dbReference type="AlphaFoldDB" id="W8BGC0"/>
<protein>
    <submittedName>
        <fullName evidence="1">(Mediterranean fruit fly) hypothetical protein</fullName>
    </submittedName>
</protein>
<evidence type="ECO:0000313" key="1">
    <source>
        <dbReference type="EMBL" id="CAD6992360.1"/>
    </source>
</evidence>
<dbReference type="EMBL" id="CAJHJT010000001">
    <property type="protein sequence ID" value="CAD6992360.1"/>
    <property type="molecule type" value="Genomic_DNA"/>
</dbReference>
<name>W8BGC0_CERCA</name>
<dbReference type="EMBL" id="GAMC01017853">
    <property type="protein sequence ID" value="JAB88702.1"/>
    <property type="molecule type" value="mRNA"/>
</dbReference>
<organism evidence="2">
    <name type="scientific">Ceratitis capitata</name>
    <name type="common">Mediterranean fruit fly</name>
    <name type="synonym">Tephritis capitata</name>
    <dbReference type="NCBI Taxonomy" id="7213"/>
    <lineage>
        <taxon>Eukaryota</taxon>
        <taxon>Metazoa</taxon>
        <taxon>Ecdysozoa</taxon>
        <taxon>Arthropoda</taxon>
        <taxon>Hexapoda</taxon>
        <taxon>Insecta</taxon>
        <taxon>Pterygota</taxon>
        <taxon>Neoptera</taxon>
        <taxon>Endopterygota</taxon>
        <taxon>Diptera</taxon>
        <taxon>Brachycera</taxon>
        <taxon>Muscomorpha</taxon>
        <taxon>Tephritoidea</taxon>
        <taxon>Tephritidae</taxon>
        <taxon>Ceratitis</taxon>
        <taxon>Ceratitis</taxon>
    </lineage>
</organism>
<sequence length="160" mass="17665">MCDKSFFSCCHRATTATATAAATSIAFAVLSLCVLPAYVSATNTGVVDAYETDKALIAAEVQQFKTDALLRIDNFLQHKLPEKVRSQGEELRAEALQQFDRCAQLATSKEEIWRFRECAAKELGGTMKQLGLLVEQAYSGASTMATHAFWWKLLKFVGVF</sequence>
<dbReference type="Proteomes" id="UP000606786">
    <property type="component" value="Unassembled WGS sequence"/>
</dbReference>
<evidence type="ECO:0000313" key="3">
    <source>
        <dbReference type="Proteomes" id="UP000606786"/>
    </source>
</evidence>
<keyword evidence="3" id="KW-1185">Reference proteome</keyword>
<proteinExistence type="evidence at transcript level"/>
<dbReference type="EMBL" id="GAMC01017848">
    <property type="protein sequence ID" value="JAB88707.1"/>
    <property type="molecule type" value="mRNA"/>
</dbReference>
<gene>
    <name evidence="1" type="ORF">CCAP1982_LOCUS1224</name>
</gene>
<reference evidence="2" key="1">
    <citation type="submission" date="2013-07" db="EMBL/GenBank/DDBJ databases">
        <authorList>
            <person name="Geib S."/>
        </authorList>
    </citation>
    <scope>NUCLEOTIDE SEQUENCE</scope>
</reference>
<evidence type="ECO:0000313" key="2">
    <source>
        <dbReference type="EMBL" id="JAB88704.1"/>
    </source>
</evidence>
<reference evidence="1" key="3">
    <citation type="submission" date="2020-11" db="EMBL/GenBank/DDBJ databases">
        <authorList>
            <person name="Whitehead M."/>
        </authorList>
    </citation>
    <scope>NUCLEOTIDE SEQUENCE</scope>
    <source>
        <strain evidence="1">EGII</strain>
    </source>
</reference>
<accession>W8BGC0</accession>